<dbReference type="InterPro" id="IPR058489">
    <property type="entry name" value="DUF8176"/>
</dbReference>
<reference evidence="5" key="1">
    <citation type="journal article" date="2019" name="Int. J. Syst. Evol. Microbiol.">
        <title>The Global Catalogue of Microorganisms (GCM) 10K type strain sequencing project: providing services to taxonomists for standard genome sequencing and annotation.</title>
        <authorList>
            <consortium name="The Broad Institute Genomics Platform"/>
            <consortium name="The Broad Institute Genome Sequencing Center for Infectious Disease"/>
            <person name="Wu L."/>
            <person name="Ma J."/>
        </authorList>
    </citation>
    <scope>NUCLEOTIDE SEQUENCE [LARGE SCALE GENOMIC DNA]</scope>
    <source>
        <strain evidence="5">JCM 11882</strain>
    </source>
</reference>
<feature type="compositionally biased region" description="Basic and acidic residues" evidence="1">
    <location>
        <begin position="52"/>
        <end position="64"/>
    </location>
</feature>
<gene>
    <name evidence="4" type="ORF">ACFO7U_06915</name>
</gene>
<keyword evidence="2" id="KW-0472">Membrane</keyword>
<feature type="compositionally biased region" description="Low complexity" evidence="1">
    <location>
        <begin position="70"/>
        <end position="79"/>
    </location>
</feature>
<comment type="caution">
    <text evidence="4">The sequence shown here is derived from an EMBL/GenBank/DDBJ whole genome shotgun (WGS) entry which is preliminary data.</text>
</comment>
<dbReference type="EMBL" id="JBHSHP010000018">
    <property type="protein sequence ID" value="MFC4754505.1"/>
    <property type="molecule type" value="Genomic_DNA"/>
</dbReference>
<keyword evidence="2" id="KW-0812">Transmembrane</keyword>
<name>A0ABV9PNK6_9ACTN</name>
<evidence type="ECO:0000313" key="4">
    <source>
        <dbReference type="EMBL" id="MFC4754505.1"/>
    </source>
</evidence>
<dbReference type="Pfam" id="PF26527">
    <property type="entry name" value="DUF8176"/>
    <property type="match status" value="1"/>
</dbReference>
<evidence type="ECO:0000259" key="3">
    <source>
        <dbReference type="Pfam" id="PF26527"/>
    </source>
</evidence>
<feature type="transmembrane region" description="Helical" evidence="2">
    <location>
        <begin position="183"/>
        <end position="204"/>
    </location>
</feature>
<organism evidence="4 5">
    <name type="scientific">Dietzia aurantiaca</name>
    <dbReference type="NCBI Taxonomy" id="983873"/>
    <lineage>
        <taxon>Bacteria</taxon>
        <taxon>Bacillati</taxon>
        <taxon>Actinomycetota</taxon>
        <taxon>Actinomycetes</taxon>
        <taxon>Mycobacteriales</taxon>
        <taxon>Dietziaceae</taxon>
        <taxon>Dietzia</taxon>
    </lineage>
</organism>
<evidence type="ECO:0000256" key="2">
    <source>
        <dbReference type="SAM" id="Phobius"/>
    </source>
</evidence>
<accession>A0ABV9PNK6</accession>
<dbReference type="RefSeq" id="WP_344992545.1">
    <property type="nucleotide sequence ID" value="NZ_BAABCD010000019.1"/>
</dbReference>
<feature type="domain" description="DUF8176" evidence="3">
    <location>
        <begin position="221"/>
        <end position="340"/>
    </location>
</feature>
<feature type="region of interest" description="Disordered" evidence="1">
    <location>
        <begin position="1"/>
        <end position="171"/>
    </location>
</feature>
<keyword evidence="2" id="KW-1133">Transmembrane helix</keyword>
<dbReference type="Proteomes" id="UP001595836">
    <property type="component" value="Unassembled WGS sequence"/>
</dbReference>
<protein>
    <recommendedName>
        <fullName evidence="3">DUF8176 domain-containing protein</fullName>
    </recommendedName>
</protein>
<evidence type="ECO:0000313" key="5">
    <source>
        <dbReference type="Proteomes" id="UP001595836"/>
    </source>
</evidence>
<evidence type="ECO:0000256" key="1">
    <source>
        <dbReference type="SAM" id="MobiDB-lite"/>
    </source>
</evidence>
<feature type="compositionally biased region" description="Low complexity" evidence="1">
    <location>
        <begin position="161"/>
        <end position="171"/>
    </location>
</feature>
<feature type="compositionally biased region" description="Low complexity" evidence="1">
    <location>
        <begin position="122"/>
        <end position="147"/>
    </location>
</feature>
<keyword evidence="5" id="KW-1185">Reference proteome</keyword>
<proteinExistence type="predicted"/>
<sequence>MAGRPGSDDDDNAPVLPGVTVPPWLHSGPVADSSVAPPKPPARSAAGPAQAEADRAGAGEREEQSPPNRITIGAQARAATGGGQPARGEMVPDGPSADRQDAAAGEGAGERVVDELSTLQLRAAAPASGRAAAGAPRPAPAPATRSADGVKVPAPPPPADAPSASAPAPAPATAVLDRRPARIVLLAAAGVAILGGSAVLGFVVTRGATGGAAEAAAGPTPGCAELAEDGRVVGSGPGSLDSPSGAVLAFDHAYYVERSAEKAFEAVAPTSRITEEQLRTEGIDRLAEGTTHCLELRELAPTLLEVDLTEFPPGADPVLIRQRVRVAEDPDGTWGIVSITPAG</sequence>